<feature type="transmembrane region" description="Helical" evidence="6">
    <location>
        <begin position="175"/>
        <end position="191"/>
    </location>
</feature>
<dbReference type="GO" id="GO:0005737">
    <property type="term" value="C:cytoplasm"/>
    <property type="evidence" value="ECO:0007669"/>
    <property type="project" value="UniProtKB-ARBA"/>
</dbReference>
<evidence type="ECO:0000256" key="1">
    <source>
        <dbReference type="ARBA" id="ARBA00004141"/>
    </source>
</evidence>
<keyword evidence="8" id="KW-1185">Reference proteome</keyword>
<evidence type="ECO:0000256" key="4">
    <source>
        <dbReference type="ARBA" id="ARBA00022989"/>
    </source>
</evidence>
<dbReference type="AlphaFoldDB" id="A0AAN9S8V7"/>
<dbReference type="GO" id="GO:0010256">
    <property type="term" value="P:endomembrane system organization"/>
    <property type="evidence" value="ECO:0007669"/>
    <property type="project" value="TreeGrafter"/>
</dbReference>
<dbReference type="GO" id="GO:0016020">
    <property type="term" value="C:membrane"/>
    <property type="evidence" value="ECO:0007669"/>
    <property type="project" value="UniProtKB-SubCell"/>
</dbReference>
<evidence type="ECO:0000256" key="2">
    <source>
        <dbReference type="ARBA" id="ARBA00008707"/>
    </source>
</evidence>
<comment type="subcellular location">
    <subcellularLocation>
        <location evidence="1">Membrane</location>
        <topology evidence="1">Multi-pass membrane protein</topology>
    </subcellularLocation>
</comment>
<sequence>MEMNNSTSQDMVIHYDQSEGDYDDCDMDDSYYLHFVNVILGGAARLNVLLPAVSTLAFSSFVPILTNGGECSTLNHWSMGIFLAILALCSFFLTFTDSFKTASGKLYYGVATIRGIWTCYGARKKPCVPSDYRLTWTDIFHASLSLLSFIAFAGVHQDVVKCYYPGLPRKVTNTLTLMICFLVSFFIVFPSKRRGIGYPFLMQPDPVYFRH</sequence>
<dbReference type="InterPro" id="IPR007770">
    <property type="entry name" value="DMP"/>
</dbReference>
<accession>A0AAN9S8V7</accession>
<gene>
    <name evidence="7" type="ORF">VNO78_19583</name>
</gene>
<evidence type="ECO:0000256" key="5">
    <source>
        <dbReference type="ARBA" id="ARBA00023136"/>
    </source>
</evidence>
<dbReference type="Proteomes" id="UP001386955">
    <property type="component" value="Unassembled WGS sequence"/>
</dbReference>
<comment type="similarity">
    <text evidence="2">Belongs to the plant DMP1 protein family.</text>
</comment>
<feature type="transmembrane region" description="Helical" evidence="6">
    <location>
        <begin position="77"/>
        <end position="94"/>
    </location>
</feature>
<keyword evidence="5 6" id="KW-0472">Membrane</keyword>
<reference evidence="7 8" key="1">
    <citation type="submission" date="2024-01" db="EMBL/GenBank/DDBJ databases">
        <title>The genomes of 5 underutilized Papilionoideae crops provide insights into root nodulation and disease resistanc.</title>
        <authorList>
            <person name="Jiang F."/>
        </authorList>
    </citation>
    <scope>NUCLEOTIDE SEQUENCE [LARGE SCALE GENOMIC DNA]</scope>
    <source>
        <strain evidence="7">DUOXIRENSHENG_FW03</strain>
        <tissue evidence="7">Leaves</tissue>
    </source>
</reference>
<dbReference type="Pfam" id="PF05078">
    <property type="entry name" value="DUF679"/>
    <property type="match status" value="1"/>
</dbReference>
<dbReference type="PANTHER" id="PTHR31621">
    <property type="entry name" value="PROTEIN DMP3"/>
    <property type="match status" value="1"/>
</dbReference>
<name>A0AAN9S8V7_PSOTE</name>
<evidence type="ECO:0000313" key="8">
    <source>
        <dbReference type="Proteomes" id="UP001386955"/>
    </source>
</evidence>
<evidence type="ECO:0000313" key="7">
    <source>
        <dbReference type="EMBL" id="KAK7391171.1"/>
    </source>
</evidence>
<evidence type="ECO:0000256" key="3">
    <source>
        <dbReference type="ARBA" id="ARBA00022692"/>
    </source>
</evidence>
<dbReference type="EMBL" id="JAYMYS010000005">
    <property type="protein sequence ID" value="KAK7391171.1"/>
    <property type="molecule type" value="Genomic_DNA"/>
</dbReference>
<keyword evidence="3 6" id="KW-0812">Transmembrane</keyword>
<comment type="caution">
    <text evidence="7">The sequence shown here is derived from an EMBL/GenBank/DDBJ whole genome shotgun (WGS) entry which is preliminary data.</text>
</comment>
<dbReference type="PANTHER" id="PTHR31621:SF37">
    <property type="entry name" value="OS01G0882400 PROTEIN"/>
    <property type="match status" value="1"/>
</dbReference>
<protein>
    <submittedName>
        <fullName evidence="7">Uncharacterized protein</fullName>
    </submittedName>
</protein>
<organism evidence="7 8">
    <name type="scientific">Psophocarpus tetragonolobus</name>
    <name type="common">Winged bean</name>
    <name type="synonym">Dolichos tetragonolobus</name>
    <dbReference type="NCBI Taxonomy" id="3891"/>
    <lineage>
        <taxon>Eukaryota</taxon>
        <taxon>Viridiplantae</taxon>
        <taxon>Streptophyta</taxon>
        <taxon>Embryophyta</taxon>
        <taxon>Tracheophyta</taxon>
        <taxon>Spermatophyta</taxon>
        <taxon>Magnoliopsida</taxon>
        <taxon>eudicotyledons</taxon>
        <taxon>Gunneridae</taxon>
        <taxon>Pentapetalae</taxon>
        <taxon>rosids</taxon>
        <taxon>fabids</taxon>
        <taxon>Fabales</taxon>
        <taxon>Fabaceae</taxon>
        <taxon>Papilionoideae</taxon>
        <taxon>50 kb inversion clade</taxon>
        <taxon>NPAAA clade</taxon>
        <taxon>indigoferoid/millettioid clade</taxon>
        <taxon>Phaseoleae</taxon>
        <taxon>Psophocarpus</taxon>
    </lineage>
</organism>
<proteinExistence type="inferred from homology"/>
<keyword evidence="4 6" id="KW-1133">Transmembrane helix</keyword>
<evidence type="ECO:0000256" key="6">
    <source>
        <dbReference type="SAM" id="Phobius"/>
    </source>
</evidence>
<feature type="transmembrane region" description="Helical" evidence="6">
    <location>
        <begin position="134"/>
        <end position="155"/>
    </location>
</feature>